<proteinExistence type="predicted"/>
<organism evidence="1">
    <name type="scientific">marine sediment metagenome</name>
    <dbReference type="NCBI Taxonomy" id="412755"/>
    <lineage>
        <taxon>unclassified sequences</taxon>
        <taxon>metagenomes</taxon>
        <taxon>ecological metagenomes</taxon>
    </lineage>
</organism>
<evidence type="ECO:0000313" key="1">
    <source>
        <dbReference type="EMBL" id="KKL03453.1"/>
    </source>
</evidence>
<comment type="caution">
    <text evidence="1">The sequence shown here is derived from an EMBL/GenBank/DDBJ whole genome shotgun (WGS) entry which is preliminary data.</text>
</comment>
<sequence>MAFKTVVSTKLAVVAAATVFSMSAAPQMAQANECIAPSAPGGGWDFTCRTIGRILTELDLIDGNMQITNMAGGVGAVTYAMVES</sequence>
<protein>
    <submittedName>
        <fullName evidence="1">Uncharacterized protein</fullName>
    </submittedName>
</protein>
<gene>
    <name evidence="1" type="ORF">LCGC14_2625990</name>
</gene>
<feature type="non-terminal residue" evidence="1">
    <location>
        <position position="84"/>
    </location>
</feature>
<dbReference type="Gene3D" id="3.40.190.150">
    <property type="entry name" value="Bordetella uptake gene, domain 1"/>
    <property type="match status" value="1"/>
</dbReference>
<dbReference type="EMBL" id="LAZR01044924">
    <property type="protein sequence ID" value="KKL03453.1"/>
    <property type="molecule type" value="Genomic_DNA"/>
</dbReference>
<name>A0A0F9CU65_9ZZZZ</name>
<accession>A0A0F9CU65</accession>
<dbReference type="AlphaFoldDB" id="A0A0F9CU65"/>
<reference evidence="1" key="1">
    <citation type="journal article" date="2015" name="Nature">
        <title>Complex archaea that bridge the gap between prokaryotes and eukaryotes.</title>
        <authorList>
            <person name="Spang A."/>
            <person name="Saw J.H."/>
            <person name="Jorgensen S.L."/>
            <person name="Zaremba-Niedzwiedzka K."/>
            <person name="Martijn J."/>
            <person name="Lind A.E."/>
            <person name="van Eijk R."/>
            <person name="Schleper C."/>
            <person name="Guy L."/>
            <person name="Ettema T.J."/>
        </authorList>
    </citation>
    <scope>NUCLEOTIDE SEQUENCE</scope>
</reference>
<dbReference type="InterPro" id="IPR042100">
    <property type="entry name" value="Bug_dom1"/>
</dbReference>